<reference evidence="1 2" key="1">
    <citation type="journal article" date="2019" name="Nat. Microbiol.">
        <title>Wide diversity of methane and short-chain alkane metabolisms in uncultured archaea.</title>
        <authorList>
            <person name="Borrel G."/>
            <person name="Adam P.S."/>
            <person name="McKay L.J."/>
            <person name="Chen L.X."/>
            <person name="Sierra-Garcia I.N."/>
            <person name="Sieber C.M."/>
            <person name="Letourneur Q."/>
            <person name="Ghozlane A."/>
            <person name="Andersen G.L."/>
            <person name="Li W.J."/>
            <person name="Hallam S.J."/>
            <person name="Muyzer G."/>
            <person name="de Oliveira V.M."/>
            <person name="Inskeep W.P."/>
            <person name="Banfield J.F."/>
            <person name="Gribaldo S."/>
        </authorList>
    </citation>
    <scope>NUCLEOTIDE SEQUENCE [LARGE SCALE GENOMIC DNA]</scope>
    <source>
        <strain evidence="1">NM1b</strain>
    </source>
</reference>
<accession>A0A520KZ08</accession>
<evidence type="ECO:0000313" key="2">
    <source>
        <dbReference type="Proteomes" id="UP000320766"/>
    </source>
</evidence>
<sequence>MRAPEAVYAGAVFPGFEEGATIMGRLDYDAEKVTVKYERSQELIGKKVKAGHVVLPADKYSMFCLRIEENRSIEDIKYNKYYSNLLQF</sequence>
<dbReference type="AlphaFoldDB" id="A0A520KZ08"/>
<comment type="caution">
    <text evidence="1">The sequence shown here is derived from an EMBL/GenBank/DDBJ whole genome shotgun (WGS) entry which is preliminary data.</text>
</comment>
<dbReference type="EMBL" id="RXIL01000003">
    <property type="protein sequence ID" value="RZN73752.1"/>
    <property type="molecule type" value="Genomic_DNA"/>
</dbReference>
<gene>
    <name evidence="1" type="ORF">EF807_00295</name>
</gene>
<evidence type="ECO:0000313" key="1">
    <source>
        <dbReference type="EMBL" id="RZN73752.1"/>
    </source>
</evidence>
<dbReference type="Proteomes" id="UP000320766">
    <property type="component" value="Unassembled WGS sequence"/>
</dbReference>
<organism evidence="1 2">
    <name type="scientific">Candidatus Methanolliviera hydrocarbonicum</name>
    <dbReference type="NCBI Taxonomy" id="2491085"/>
    <lineage>
        <taxon>Archaea</taxon>
        <taxon>Methanobacteriati</taxon>
        <taxon>Methanobacteriota</taxon>
        <taxon>Candidatus Methanoliparia</taxon>
        <taxon>Candidatus Methanoliparales</taxon>
        <taxon>Candidatus Methanollivieraceae</taxon>
        <taxon>Candidatus Methanolliviera</taxon>
    </lineage>
</organism>
<name>A0A520KZ08_9EURY</name>
<proteinExistence type="predicted"/>
<protein>
    <submittedName>
        <fullName evidence="1">Uncharacterized protein</fullName>
    </submittedName>
</protein>